<organism evidence="2 3">
    <name type="scientific">Ensete ventricosum</name>
    <name type="common">Abyssinian banana</name>
    <name type="synonym">Musa ensete</name>
    <dbReference type="NCBI Taxonomy" id="4639"/>
    <lineage>
        <taxon>Eukaryota</taxon>
        <taxon>Viridiplantae</taxon>
        <taxon>Streptophyta</taxon>
        <taxon>Embryophyta</taxon>
        <taxon>Tracheophyta</taxon>
        <taxon>Spermatophyta</taxon>
        <taxon>Magnoliopsida</taxon>
        <taxon>Liliopsida</taxon>
        <taxon>Zingiberales</taxon>
        <taxon>Musaceae</taxon>
        <taxon>Ensete</taxon>
    </lineage>
</organism>
<evidence type="ECO:0000256" key="1">
    <source>
        <dbReference type="SAM" id="Phobius"/>
    </source>
</evidence>
<dbReference type="InterPro" id="IPR016222">
    <property type="entry name" value="G3P_O-acylTrfase_chlp"/>
</dbReference>
<sequence length="87" mass="10348">MVAPFDASSVDNMKRLVDHSGVVGHIYPLALLCYEVMPPPPEVFTWELWFRFTHYVVFLYHMFSVGRKANWREKKIFLSWNWVIRGS</sequence>
<dbReference type="Gene3D" id="3.40.1130.10">
    <property type="entry name" value="Glycerol-3-phosphate (1)-acyltransferase"/>
    <property type="match status" value="1"/>
</dbReference>
<dbReference type="PANTHER" id="PTHR35695:SF1">
    <property type="entry name" value="GLYCEROL-3-PHOSPHATE ACYLTRANSFERASE, CHLOROPLASTIC"/>
    <property type="match status" value="1"/>
</dbReference>
<proteinExistence type="predicted"/>
<dbReference type="PANTHER" id="PTHR35695">
    <property type="entry name" value="GLYCEROL-3-PHOSPHATE ACYLTRANSFERASE, CHLOROPLASTIC"/>
    <property type="match status" value="1"/>
</dbReference>
<dbReference type="GO" id="GO:0006655">
    <property type="term" value="P:phosphatidylglycerol biosynthetic process"/>
    <property type="evidence" value="ECO:0007669"/>
    <property type="project" value="TreeGrafter"/>
</dbReference>
<evidence type="ECO:0000313" key="3">
    <source>
        <dbReference type="Proteomes" id="UP000287651"/>
    </source>
</evidence>
<accession>A0A426YPQ8</accession>
<protein>
    <submittedName>
        <fullName evidence="2">Uncharacterized protein</fullName>
    </submittedName>
</protein>
<reference evidence="2 3" key="1">
    <citation type="journal article" date="2014" name="Agronomy (Basel)">
        <title>A Draft Genome Sequence for Ensete ventricosum, the Drought-Tolerant Tree Against Hunger.</title>
        <authorList>
            <person name="Harrison J."/>
            <person name="Moore K.A."/>
            <person name="Paszkiewicz K."/>
            <person name="Jones T."/>
            <person name="Grant M."/>
            <person name="Ambacheew D."/>
            <person name="Muzemil S."/>
            <person name="Studholme D.J."/>
        </authorList>
    </citation>
    <scope>NUCLEOTIDE SEQUENCE [LARGE SCALE GENOMIC DNA]</scope>
</reference>
<gene>
    <name evidence="2" type="ORF">B296_00049666</name>
</gene>
<keyword evidence="1" id="KW-0472">Membrane</keyword>
<dbReference type="GO" id="GO:0004366">
    <property type="term" value="F:glycerol-3-phosphate O-acyltransferase activity"/>
    <property type="evidence" value="ECO:0007669"/>
    <property type="project" value="InterPro"/>
</dbReference>
<keyword evidence="1" id="KW-1133">Transmembrane helix</keyword>
<keyword evidence="1" id="KW-0812">Transmembrane</keyword>
<dbReference type="SUPFAM" id="SSF69593">
    <property type="entry name" value="Glycerol-3-phosphate (1)-acyltransferase"/>
    <property type="match status" value="1"/>
</dbReference>
<name>A0A426YPQ8_ENSVE</name>
<dbReference type="EMBL" id="AMZH03010998">
    <property type="protein sequence ID" value="RRT53707.1"/>
    <property type="molecule type" value="Genomic_DNA"/>
</dbReference>
<dbReference type="AlphaFoldDB" id="A0A426YPQ8"/>
<dbReference type="GO" id="GO:0009570">
    <property type="term" value="C:chloroplast stroma"/>
    <property type="evidence" value="ECO:0007669"/>
    <property type="project" value="TreeGrafter"/>
</dbReference>
<comment type="caution">
    <text evidence="2">The sequence shown here is derived from an EMBL/GenBank/DDBJ whole genome shotgun (WGS) entry which is preliminary data.</text>
</comment>
<evidence type="ECO:0000313" key="2">
    <source>
        <dbReference type="EMBL" id="RRT53707.1"/>
    </source>
</evidence>
<dbReference type="Proteomes" id="UP000287651">
    <property type="component" value="Unassembled WGS sequence"/>
</dbReference>
<feature type="transmembrane region" description="Helical" evidence="1">
    <location>
        <begin position="48"/>
        <end position="66"/>
    </location>
</feature>